<dbReference type="PANTHER" id="PTHR42832:SF3">
    <property type="entry name" value="L-GLUTAMINE--4-(METHYLSULFANYL)-2-OXOBUTANOATE AMINOTRANSFERASE"/>
    <property type="match status" value="1"/>
</dbReference>
<dbReference type="GO" id="GO:0030170">
    <property type="term" value="F:pyridoxal phosphate binding"/>
    <property type="evidence" value="ECO:0007669"/>
    <property type="project" value="InterPro"/>
</dbReference>
<evidence type="ECO:0000259" key="4">
    <source>
        <dbReference type="Pfam" id="PF00155"/>
    </source>
</evidence>
<dbReference type="InterPro" id="IPR015424">
    <property type="entry name" value="PyrdxlP-dep_Trfase"/>
</dbReference>
<evidence type="ECO:0000313" key="5">
    <source>
        <dbReference type="EMBL" id="THH36635.1"/>
    </source>
</evidence>
<protein>
    <submittedName>
        <fullName evidence="5">Aminotransferase class I/II-fold pyridoxal phosphate-dependent enzyme</fullName>
    </submittedName>
</protein>
<dbReference type="Proteomes" id="UP000306602">
    <property type="component" value="Unassembled WGS sequence"/>
</dbReference>
<dbReference type="AlphaFoldDB" id="A0A4S4ND03"/>
<dbReference type="PANTHER" id="PTHR42832">
    <property type="entry name" value="AMINO ACID AMINOTRANSFERASE"/>
    <property type="match status" value="1"/>
</dbReference>
<dbReference type="Gene3D" id="3.90.1150.10">
    <property type="entry name" value="Aspartate Aminotransferase, domain 1"/>
    <property type="match status" value="1"/>
</dbReference>
<dbReference type="Gene3D" id="3.40.640.10">
    <property type="entry name" value="Type I PLP-dependent aspartate aminotransferase-like (Major domain)"/>
    <property type="match status" value="1"/>
</dbReference>
<keyword evidence="3 5" id="KW-0808">Transferase</keyword>
<dbReference type="CDD" id="cd00609">
    <property type="entry name" value="AAT_like"/>
    <property type="match status" value="1"/>
</dbReference>
<evidence type="ECO:0000256" key="2">
    <source>
        <dbReference type="ARBA" id="ARBA00022576"/>
    </source>
</evidence>
<gene>
    <name evidence="5" type="ORF">E4Z66_06710</name>
</gene>
<evidence type="ECO:0000256" key="3">
    <source>
        <dbReference type="ARBA" id="ARBA00022679"/>
    </source>
</evidence>
<dbReference type="SUPFAM" id="SSF53383">
    <property type="entry name" value="PLP-dependent transferases"/>
    <property type="match status" value="1"/>
</dbReference>
<keyword evidence="6" id="KW-1185">Reference proteome</keyword>
<dbReference type="EMBL" id="SRKY01000002">
    <property type="protein sequence ID" value="THH36635.1"/>
    <property type="molecule type" value="Genomic_DNA"/>
</dbReference>
<keyword evidence="2 5" id="KW-0032">Aminotransferase</keyword>
<evidence type="ECO:0000313" key="6">
    <source>
        <dbReference type="Proteomes" id="UP000306602"/>
    </source>
</evidence>
<dbReference type="OrthoDB" id="9813612at2"/>
<organism evidence="5 6">
    <name type="scientific">Aliishimia ponticola</name>
    <dbReference type="NCBI Taxonomy" id="2499833"/>
    <lineage>
        <taxon>Bacteria</taxon>
        <taxon>Pseudomonadati</taxon>
        <taxon>Pseudomonadota</taxon>
        <taxon>Alphaproteobacteria</taxon>
        <taxon>Rhodobacterales</taxon>
        <taxon>Paracoccaceae</taxon>
        <taxon>Aliishimia</taxon>
    </lineage>
</organism>
<evidence type="ECO:0000256" key="1">
    <source>
        <dbReference type="ARBA" id="ARBA00001933"/>
    </source>
</evidence>
<comment type="caution">
    <text evidence="5">The sequence shown here is derived from an EMBL/GenBank/DDBJ whole genome shotgun (WGS) entry which is preliminary data.</text>
</comment>
<dbReference type="InterPro" id="IPR015421">
    <property type="entry name" value="PyrdxlP-dep_Trfase_major"/>
</dbReference>
<dbReference type="GO" id="GO:0008483">
    <property type="term" value="F:transaminase activity"/>
    <property type="evidence" value="ECO:0007669"/>
    <property type="project" value="UniProtKB-KW"/>
</dbReference>
<dbReference type="RefSeq" id="WP_136462237.1">
    <property type="nucleotide sequence ID" value="NZ_SRKY01000002.1"/>
</dbReference>
<dbReference type="InterPro" id="IPR015422">
    <property type="entry name" value="PyrdxlP-dep_Trfase_small"/>
</dbReference>
<feature type="domain" description="Aminotransferase class I/classII large" evidence="4">
    <location>
        <begin position="30"/>
        <end position="355"/>
    </location>
</feature>
<comment type="cofactor">
    <cofactor evidence="1">
        <name>pyridoxal 5'-phosphate</name>
        <dbReference type="ChEBI" id="CHEBI:597326"/>
    </cofactor>
</comment>
<name>A0A4S4ND03_9RHOB</name>
<accession>A0A4S4ND03</accession>
<dbReference type="InterPro" id="IPR004839">
    <property type="entry name" value="Aminotransferase_I/II_large"/>
</dbReference>
<proteinExistence type="predicted"/>
<dbReference type="Pfam" id="PF00155">
    <property type="entry name" value="Aminotran_1_2"/>
    <property type="match status" value="1"/>
</dbReference>
<sequence>MFPERFANLPAYAFPRLRALLDVHEPGGEVVHMTIGEPKHAFPAFVTEVIAANAAGFNSYPPNEGTPGLRQAFCDWVARRYDVTLDADQHVMPLNGTREGLYNATMALCAERKNGQQPTILMPNPFYQVYMIAAIAVGAQPVFVNATEQTGHLPDFAALPEDQLARCTAVYICSPANPQGAIASETYWSDLIDLAEKYDFRIFADECYSEIYRDTPPPGILSVAEAKGADPERITVFHSLSKRSNLPGLRSGFLAGGPETIKAAKQLRSYAGTPLPLPLQAAAQAVWSDEAHVDENRRLYREKYEIADRVLGNVPGYKTPDAGFFLWLPVEDGEAAALKLWRETGVRVLPGAYLAQDVDGFNPGQGYVRAALVAPKNETEAGLTLLRDCLYQ</sequence>
<dbReference type="InterPro" id="IPR050881">
    <property type="entry name" value="LL-DAP_aminotransferase"/>
</dbReference>
<reference evidence="5 6" key="1">
    <citation type="submission" date="2019-04" db="EMBL/GenBank/DDBJ databases">
        <title>Shimia ponticola sp. nov., isolated from seawater.</title>
        <authorList>
            <person name="Kim Y.-O."/>
            <person name="Yoon J.-H."/>
        </authorList>
    </citation>
    <scope>NUCLEOTIDE SEQUENCE [LARGE SCALE GENOMIC DNA]</scope>
    <source>
        <strain evidence="5 6">MYP11</strain>
    </source>
</reference>